<dbReference type="HAMAP" id="MF_00244">
    <property type="entry name" value="NaMN_adenylyltr"/>
    <property type="match status" value="1"/>
</dbReference>
<comment type="pathway">
    <text evidence="1">Cofactor biosynthesis; NAD(+) biosynthesis.</text>
</comment>
<dbReference type="EMBL" id="UINC01014022">
    <property type="protein sequence ID" value="SVA60110.1"/>
    <property type="molecule type" value="Genomic_DNA"/>
</dbReference>
<keyword evidence="2" id="KW-0662">Pyridine nucleotide biosynthesis</keyword>
<dbReference type="PANTHER" id="PTHR39321">
    <property type="entry name" value="NICOTINATE-NUCLEOTIDE ADENYLYLTRANSFERASE-RELATED"/>
    <property type="match status" value="1"/>
</dbReference>
<protein>
    <recommendedName>
        <fullName evidence="8">Cytidyltransferase-like domain-containing protein</fullName>
    </recommendedName>
</protein>
<evidence type="ECO:0000256" key="6">
    <source>
        <dbReference type="ARBA" id="ARBA00022840"/>
    </source>
</evidence>
<evidence type="ECO:0000256" key="5">
    <source>
        <dbReference type="ARBA" id="ARBA00022741"/>
    </source>
</evidence>
<dbReference type="NCBIfam" id="TIGR00482">
    <property type="entry name" value="nicotinate (nicotinamide) nucleotide adenylyltransferase"/>
    <property type="match status" value="1"/>
</dbReference>
<dbReference type="GO" id="GO:0005524">
    <property type="term" value="F:ATP binding"/>
    <property type="evidence" value="ECO:0007669"/>
    <property type="project" value="UniProtKB-KW"/>
</dbReference>
<evidence type="ECO:0000259" key="8">
    <source>
        <dbReference type="Pfam" id="PF01467"/>
    </source>
</evidence>
<dbReference type="Gene3D" id="3.40.50.620">
    <property type="entry name" value="HUPs"/>
    <property type="match status" value="1"/>
</dbReference>
<name>A0A381X654_9ZZZZ</name>
<dbReference type="GO" id="GO:0009435">
    <property type="term" value="P:NAD+ biosynthetic process"/>
    <property type="evidence" value="ECO:0007669"/>
    <property type="project" value="UniProtKB-UniPathway"/>
</dbReference>
<evidence type="ECO:0000256" key="2">
    <source>
        <dbReference type="ARBA" id="ARBA00022642"/>
    </source>
</evidence>
<keyword evidence="4" id="KW-0548">Nucleotidyltransferase</keyword>
<organism evidence="9">
    <name type="scientific">marine metagenome</name>
    <dbReference type="NCBI Taxonomy" id="408172"/>
    <lineage>
        <taxon>unclassified sequences</taxon>
        <taxon>metagenomes</taxon>
        <taxon>ecological metagenomes</taxon>
    </lineage>
</organism>
<evidence type="ECO:0000256" key="3">
    <source>
        <dbReference type="ARBA" id="ARBA00022679"/>
    </source>
</evidence>
<feature type="non-terminal residue" evidence="9">
    <location>
        <position position="1"/>
    </location>
</feature>
<dbReference type="UniPathway" id="UPA00253"/>
<dbReference type="CDD" id="cd02165">
    <property type="entry name" value="NMNAT"/>
    <property type="match status" value="1"/>
</dbReference>
<dbReference type="InterPro" id="IPR014729">
    <property type="entry name" value="Rossmann-like_a/b/a_fold"/>
</dbReference>
<gene>
    <name evidence="9" type="ORF">METZ01_LOCUS112964</name>
</gene>
<feature type="domain" description="Cytidyltransferase-like" evidence="8">
    <location>
        <begin position="2"/>
        <end position="147"/>
    </location>
</feature>
<keyword evidence="6" id="KW-0067">ATP-binding</keyword>
<evidence type="ECO:0000256" key="1">
    <source>
        <dbReference type="ARBA" id="ARBA00004790"/>
    </source>
</evidence>
<dbReference type="InterPro" id="IPR005248">
    <property type="entry name" value="NadD/NMNAT"/>
</dbReference>
<evidence type="ECO:0000313" key="9">
    <source>
        <dbReference type="EMBL" id="SVA60110.1"/>
    </source>
</evidence>
<accession>A0A381X654</accession>
<dbReference type="PANTHER" id="PTHR39321:SF3">
    <property type="entry name" value="PHOSPHOPANTETHEINE ADENYLYLTRANSFERASE"/>
    <property type="match status" value="1"/>
</dbReference>
<evidence type="ECO:0000256" key="7">
    <source>
        <dbReference type="ARBA" id="ARBA00023027"/>
    </source>
</evidence>
<dbReference type="InterPro" id="IPR004821">
    <property type="entry name" value="Cyt_trans-like"/>
</dbReference>
<keyword evidence="5" id="KW-0547">Nucleotide-binding</keyword>
<sequence length="176" mass="19422">VAADVADALDLDRVLWIPAGHPPHKLLADTAPLALRVEMTRAVISADSRFKMTGIEAERMGPSYTVETAQALKENYPGAKLFLIIGTDQFRQLHLWKDPEKLLSLVELVVMDRDGQRGRDHTPHLAGAENAHFVPVRKIDISSTDVRIAVNDGQNVTTLIPSAVAEIIVREGLYRN</sequence>
<keyword evidence="7" id="KW-0520">NAD</keyword>
<keyword evidence="3" id="KW-0808">Transferase</keyword>
<dbReference type="SUPFAM" id="SSF52374">
    <property type="entry name" value="Nucleotidylyl transferase"/>
    <property type="match status" value="1"/>
</dbReference>
<dbReference type="GO" id="GO:0070566">
    <property type="term" value="F:adenylyltransferase activity"/>
    <property type="evidence" value="ECO:0007669"/>
    <property type="project" value="UniProtKB-ARBA"/>
</dbReference>
<evidence type="ECO:0000256" key="4">
    <source>
        <dbReference type="ARBA" id="ARBA00022695"/>
    </source>
</evidence>
<proteinExistence type="inferred from homology"/>
<reference evidence="9" key="1">
    <citation type="submission" date="2018-05" db="EMBL/GenBank/DDBJ databases">
        <authorList>
            <person name="Lanie J.A."/>
            <person name="Ng W.-L."/>
            <person name="Kazmierczak K.M."/>
            <person name="Andrzejewski T.M."/>
            <person name="Davidsen T.M."/>
            <person name="Wayne K.J."/>
            <person name="Tettelin H."/>
            <person name="Glass J.I."/>
            <person name="Rusch D."/>
            <person name="Podicherti R."/>
            <person name="Tsui H.-C.T."/>
            <person name="Winkler M.E."/>
        </authorList>
    </citation>
    <scope>NUCLEOTIDE SEQUENCE</scope>
</reference>
<dbReference type="Pfam" id="PF01467">
    <property type="entry name" value="CTP_transf_like"/>
    <property type="match status" value="1"/>
</dbReference>
<dbReference type="AlphaFoldDB" id="A0A381X654"/>